<reference evidence="1 2" key="1">
    <citation type="submission" date="2018-03" db="EMBL/GenBank/DDBJ databases">
        <title>Genome sequence of Paenibacillus elgii strain AC13 an antimicrobial compound producing bacteria.</title>
        <authorList>
            <person name="Kurokawa A.S."/>
            <person name="Araujo J.F."/>
            <person name="Costa R.A."/>
            <person name="Ortega D.B."/>
            <person name="Pires A.S."/>
            <person name="Pappas G.J.Jr."/>
            <person name="Franco O.L."/>
            <person name="Barreto C."/>
            <person name="Magalhaes B.S."/>
            <person name="Kruger R.H."/>
        </authorList>
    </citation>
    <scope>NUCLEOTIDE SEQUENCE [LARGE SCALE GENOMIC DNA]</scope>
    <source>
        <strain evidence="1 2">AC13</strain>
    </source>
</reference>
<name>A0A2T6FXU2_9BACL</name>
<dbReference type="AlphaFoldDB" id="A0A2T6FXU2"/>
<evidence type="ECO:0000313" key="1">
    <source>
        <dbReference type="EMBL" id="PUA36719.1"/>
    </source>
</evidence>
<dbReference type="Proteomes" id="UP000244184">
    <property type="component" value="Unassembled WGS sequence"/>
</dbReference>
<keyword evidence="1" id="KW-0808">Transferase</keyword>
<evidence type="ECO:0000313" key="2">
    <source>
        <dbReference type="Proteomes" id="UP000244184"/>
    </source>
</evidence>
<dbReference type="GO" id="GO:0016740">
    <property type="term" value="F:transferase activity"/>
    <property type="evidence" value="ECO:0007669"/>
    <property type="project" value="UniProtKB-KW"/>
</dbReference>
<comment type="caution">
    <text evidence="1">The sequence shown here is derived from an EMBL/GenBank/DDBJ whole genome shotgun (WGS) entry which is preliminary data.</text>
</comment>
<gene>
    <name evidence="1" type="ORF">C8Z91_25440</name>
</gene>
<sequence>MTSMLRLFDRESIGQLEWPDTADGGYAKGYLLPLLRQPVEAFVPNLSTALHVLQLNDNVLPVTVNETEYDNSYVCSPYTHYVSYAKQELYLLNSRAAEIALRGLLTVMGWLLKGSGFNRTVHVNNWLLSTNLYPELSDEEIEDAVRFLLRSFPKHTLIFRSLNRTTNGTMMDALERLGFRMVPSRQVYLLKPSDDVWMNAKARWLLKRDYGLLDKHGYEAVGPKDLTEAAMPRLADLYRALYLDKYSYHNPQFGASFFKLAWKEGLLELHALRHKQTGRLDAVLGFFCRNGVMTTPIFGYDTSLPQERGLYRMLSSVLIGIAQTNGHLLHESSGAAQFKRNRGAVADIEYSAVYDRHLPFRRRSGWMLLHKTLNGIGIPLMKKYKF</sequence>
<proteinExistence type="predicted"/>
<dbReference type="EMBL" id="PYHP01000069">
    <property type="protein sequence ID" value="PUA36719.1"/>
    <property type="molecule type" value="Genomic_DNA"/>
</dbReference>
<organism evidence="1 2">
    <name type="scientific">Paenibacillus elgii</name>
    <dbReference type="NCBI Taxonomy" id="189691"/>
    <lineage>
        <taxon>Bacteria</taxon>
        <taxon>Bacillati</taxon>
        <taxon>Bacillota</taxon>
        <taxon>Bacilli</taxon>
        <taxon>Bacillales</taxon>
        <taxon>Paenibacillaceae</taxon>
        <taxon>Paenibacillus</taxon>
    </lineage>
</organism>
<protein>
    <submittedName>
        <fullName evidence="1">GNAT family N-acetyltransferase</fullName>
    </submittedName>
</protein>
<accession>A0A2T6FXU2</accession>